<sequence>MGTKVAEIVDSKCEAPGKRPNFAREFKRQLVEQTFEPGSSVSLVARRNDINTNLLFRWRRQYLQGAFGAPRPGPARQEPDGDVASLLPVSIVPEAEASMPVREAVSEDACEIEFDRARLRIRGNVSPDMLRLLIRELSR</sequence>
<dbReference type="AlphaFoldDB" id="A0A158L4G0"/>
<proteinExistence type="predicted"/>
<evidence type="ECO:0000313" key="1">
    <source>
        <dbReference type="EMBL" id="SAL88145.1"/>
    </source>
</evidence>
<dbReference type="GO" id="GO:0004803">
    <property type="term" value="F:transposase activity"/>
    <property type="evidence" value="ECO:0007669"/>
    <property type="project" value="InterPro"/>
</dbReference>
<gene>
    <name evidence="1" type="ORF">AWB68_08671</name>
</gene>
<dbReference type="InterPro" id="IPR010921">
    <property type="entry name" value="Trp_repressor/repl_initiator"/>
</dbReference>
<name>A0A158L4G0_9BURK</name>
<dbReference type="EMBL" id="FCON02000367">
    <property type="protein sequence ID" value="SAL88145.1"/>
    <property type="molecule type" value="Genomic_DNA"/>
</dbReference>
<dbReference type="GO" id="GO:0006313">
    <property type="term" value="P:DNA transposition"/>
    <property type="evidence" value="ECO:0007669"/>
    <property type="project" value="InterPro"/>
</dbReference>
<protein>
    <submittedName>
        <fullName evidence="1">Transposase IS3/IS911</fullName>
    </submittedName>
</protein>
<reference evidence="1" key="1">
    <citation type="submission" date="2016-01" db="EMBL/GenBank/DDBJ databases">
        <authorList>
            <person name="Peeters C."/>
        </authorList>
    </citation>
    <scope>NUCLEOTIDE SEQUENCE [LARGE SCALE GENOMIC DNA]</scope>
    <source>
        <strain evidence="1">LMG 22940</strain>
    </source>
</reference>
<dbReference type="OrthoDB" id="3376843at2"/>
<dbReference type="InterPro" id="IPR002514">
    <property type="entry name" value="Transposase_8"/>
</dbReference>
<accession>A0A158L4G0</accession>
<dbReference type="Pfam" id="PF01527">
    <property type="entry name" value="HTH_Tnp_1"/>
    <property type="match status" value="1"/>
</dbReference>
<dbReference type="SUPFAM" id="SSF48295">
    <property type="entry name" value="TrpR-like"/>
    <property type="match status" value="1"/>
</dbReference>
<dbReference type="NCBIfam" id="NF047595">
    <property type="entry name" value="IS66_ISRel24_TnpA"/>
    <property type="match status" value="1"/>
</dbReference>
<dbReference type="RefSeq" id="WP_087650329.1">
    <property type="nucleotide sequence ID" value="NZ_FCON02000367.1"/>
</dbReference>
<dbReference type="GO" id="GO:0043565">
    <property type="term" value="F:sequence-specific DNA binding"/>
    <property type="evidence" value="ECO:0007669"/>
    <property type="project" value="InterPro"/>
</dbReference>
<evidence type="ECO:0000313" key="2">
    <source>
        <dbReference type="Proteomes" id="UP000054770"/>
    </source>
</evidence>
<dbReference type="Proteomes" id="UP000054770">
    <property type="component" value="Unassembled WGS sequence"/>
</dbReference>
<comment type="caution">
    <text evidence="1">The sequence shown here is derived from an EMBL/GenBank/DDBJ whole genome shotgun (WGS) entry which is preliminary data.</text>
</comment>
<keyword evidence="2" id="KW-1185">Reference proteome</keyword>
<organism evidence="1 2">
    <name type="scientific">Caballeronia choica</name>
    <dbReference type="NCBI Taxonomy" id="326476"/>
    <lineage>
        <taxon>Bacteria</taxon>
        <taxon>Pseudomonadati</taxon>
        <taxon>Pseudomonadota</taxon>
        <taxon>Betaproteobacteria</taxon>
        <taxon>Burkholderiales</taxon>
        <taxon>Burkholderiaceae</taxon>
        <taxon>Caballeronia</taxon>
    </lineage>
</organism>